<gene>
    <name evidence="2" type="ORF">PQ465_01820</name>
</gene>
<proteinExistence type="predicted"/>
<sequence length="176" mass="19751">MKTSSIIKGIHVVSWVVFIGLCIKAGAIIFCFVASLFKPSFAADLYRGLDLSVVYAQDRSKYISLMSFVILISALKAYLFYLVVQIFLKLHVVRPFSEVVVSLISKISYYAIVVGFLGVLANRFTEYLVKRDVYVNTVGDFWVDSEAFLFMGAIVFVIAQVFRQGVSLQTENDLTV</sequence>
<evidence type="ECO:0000256" key="1">
    <source>
        <dbReference type="SAM" id="Phobius"/>
    </source>
</evidence>
<dbReference type="InterPro" id="IPR021354">
    <property type="entry name" value="DUF2975"/>
</dbReference>
<keyword evidence="1" id="KW-0812">Transmembrane</keyword>
<dbReference type="RefSeq" id="WP_274267857.1">
    <property type="nucleotide sequence ID" value="NZ_CP117880.1"/>
</dbReference>
<evidence type="ECO:0000313" key="3">
    <source>
        <dbReference type="Proteomes" id="UP001221558"/>
    </source>
</evidence>
<organism evidence="2 3">
    <name type="scientific">Sphingobacterium oryzagri</name>
    <dbReference type="NCBI Taxonomy" id="3025669"/>
    <lineage>
        <taxon>Bacteria</taxon>
        <taxon>Pseudomonadati</taxon>
        <taxon>Bacteroidota</taxon>
        <taxon>Sphingobacteriia</taxon>
        <taxon>Sphingobacteriales</taxon>
        <taxon>Sphingobacteriaceae</taxon>
        <taxon>Sphingobacterium</taxon>
    </lineage>
</organism>
<keyword evidence="1" id="KW-1133">Transmembrane helix</keyword>
<dbReference type="EMBL" id="CP117880">
    <property type="protein sequence ID" value="WDF69129.1"/>
    <property type="molecule type" value="Genomic_DNA"/>
</dbReference>
<feature type="transmembrane region" description="Helical" evidence="1">
    <location>
        <begin position="12"/>
        <end position="37"/>
    </location>
</feature>
<feature type="transmembrane region" description="Helical" evidence="1">
    <location>
        <begin position="141"/>
        <end position="162"/>
    </location>
</feature>
<dbReference type="Proteomes" id="UP001221558">
    <property type="component" value="Chromosome"/>
</dbReference>
<name>A0ABY7WKL4_9SPHI</name>
<keyword evidence="1" id="KW-0472">Membrane</keyword>
<keyword evidence="3" id="KW-1185">Reference proteome</keyword>
<feature type="transmembrane region" description="Helical" evidence="1">
    <location>
        <begin position="100"/>
        <end position="121"/>
    </location>
</feature>
<dbReference type="Pfam" id="PF11188">
    <property type="entry name" value="DUF2975"/>
    <property type="match status" value="1"/>
</dbReference>
<reference evidence="2 3" key="1">
    <citation type="submission" date="2023-02" db="EMBL/GenBank/DDBJ databases">
        <title>Genome sequence of Sphingobacterium sp. KACC 22765.</title>
        <authorList>
            <person name="Kim S."/>
            <person name="Heo J."/>
            <person name="Kwon S.-W."/>
        </authorList>
    </citation>
    <scope>NUCLEOTIDE SEQUENCE [LARGE SCALE GENOMIC DNA]</scope>
    <source>
        <strain evidence="2 3">KACC 22765</strain>
    </source>
</reference>
<protein>
    <submittedName>
        <fullName evidence="2">DUF2975 domain-containing protein</fullName>
    </submittedName>
</protein>
<feature type="transmembrane region" description="Helical" evidence="1">
    <location>
        <begin position="62"/>
        <end position="88"/>
    </location>
</feature>
<accession>A0ABY7WKL4</accession>
<evidence type="ECO:0000313" key="2">
    <source>
        <dbReference type="EMBL" id="WDF69129.1"/>
    </source>
</evidence>